<dbReference type="Proteomes" id="UP000245712">
    <property type="component" value="Unassembled WGS sequence"/>
</dbReference>
<dbReference type="GO" id="GO:0016853">
    <property type="term" value="F:isomerase activity"/>
    <property type="evidence" value="ECO:0007669"/>
    <property type="project" value="UniProtKB-KW"/>
</dbReference>
<keyword evidence="1" id="KW-0413">Isomerase</keyword>
<sequence>MVSTVPHLIFEVTPAIHRAINFPFLARTIHERLAATGHAVLDELKSRMYATDEYLAGNDPDGEFVVVRLFLSKERPQSAQRAMGQVIHDAIREAVVSAGVAGWWQCCVFVMDFSAAPYVKTVSGTDHETSPAHA</sequence>
<gene>
    <name evidence="1" type="ORF">C7402_103511</name>
</gene>
<dbReference type="InterPro" id="IPR004220">
    <property type="entry name" value="5-COMe_2-OHmuconate_Isoase"/>
</dbReference>
<reference evidence="1 2" key="1">
    <citation type="submission" date="2018-05" db="EMBL/GenBank/DDBJ databases">
        <title>Genomic Encyclopedia of Type Strains, Phase IV (KMG-V): Genome sequencing to study the core and pangenomes of soil and plant-associated prokaryotes.</title>
        <authorList>
            <person name="Whitman W."/>
        </authorList>
    </citation>
    <scope>NUCLEOTIDE SEQUENCE [LARGE SCALE GENOMIC DNA]</scope>
    <source>
        <strain evidence="1 2">SCZa-39</strain>
    </source>
</reference>
<evidence type="ECO:0000313" key="1">
    <source>
        <dbReference type="EMBL" id="PVX85933.1"/>
    </source>
</evidence>
<protein>
    <submittedName>
        <fullName evidence="1">5-carboxymethyl-2-hydroxymuconate isomerase</fullName>
    </submittedName>
</protein>
<evidence type="ECO:0000313" key="2">
    <source>
        <dbReference type="Proteomes" id="UP000245712"/>
    </source>
</evidence>
<comment type="caution">
    <text evidence="1">The sequence shown here is derived from an EMBL/GenBank/DDBJ whole genome shotgun (WGS) entry which is preliminary data.</text>
</comment>
<name>A0ABX5KSQ9_9BURK</name>
<dbReference type="Gene3D" id="3.30.429.10">
    <property type="entry name" value="Macrophage Migration Inhibitory Factor"/>
    <property type="match status" value="1"/>
</dbReference>
<keyword evidence="2" id="KW-1185">Reference proteome</keyword>
<dbReference type="SUPFAM" id="SSF55331">
    <property type="entry name" value="Tautomerase/MIF"/>
    <property type="match status" value="1"/>
</dbReference>
<accession>A0ABX5KSQ9</accession>
<dbReference type="EMBL" id="QEOB01000003">
    <property type="protein sequence ID" value="PVX85933.1"/>
    <property type="molecule type" value="Genomic_DNA"/>
</dbReference>
<proteinExistence type="predicted"/>
<dbReference type="InterPro" id="IPR014347">
    <property type="entry name" value="Tautomerase/MIF_sf"/>
</dbReference>
<dbReference type="Pfam" id="PF02962">
    <property type="entry name" value="CHMI"/>
    <property type="match status" value="1"/>
</dbReference>
<organism evidence="1 2">
    <name type="scientific">Paraburkholderia unamae</name>
    <dbReference type="NCBI Taxonomy" id="219649"/>
    <lineage>
        <taxon>Bacteria</taxon>
        <taxon>Pseudomonadati</taxon>
        <taxon>Pseudomonadota</taxon>
        <taxon>Betaproteobacteria</taxon>
        <taxon>Burkholderiales</taxon>
        <taxon>Burkholderiaceae</taxon>
        <taxon>Paraburkholderia</taxon>
    </lineage>
</organism>